<sequence>MVDEKRLIAERHHIGMLHTLERWGLGPIPCDLLHTAPIGGSFLCATFDTRRHGTLQSYFE</sequence>
<protein>
    <submittedName>
        <fullName evidence="1">Uncharacterized protein</fullName>
    </submittedName>
</protein>
<accession>A0ABP6Z3I1</accession>
<organism evidence="1 2">
    <name type="scientific">Streptomyces osmaniensis</name>
    <dbReference type="NCBI Taxonomy" id="593134"/>
    <lineage>
        <taxon>Bacteria</taxon>
        <taxon>Bacillati</taxon>
        <taxon>Actinomycetota</taxon>
        <taxon>Actinomycetes</taxon>
        <taxon>Kitasatosporales</taxon>
        <taxon>Streptomycetaceae</taxon>
        <taxon>Streptomyces</taxon>
    </lineage>
</organism>
<reference evidence="2" key="1">
    <citation type="journal article" date="2019" name="Int. J. Syst. Evol. Microbiol.">
        <title>The Global Catalogue of Microorganisms (GCM) 10K type strain sequencing project: providing services to taxonomists for standard genome sequencing and annotation.</title>
        <authorList>
            <consortium name="The Broad Institute Genomics Platform"/>
            <consortium name="The Broad Institute Genome Sequencing Center for Infectious Disease"/>
            <person name="Wu L."/>
            <person name="Ma J."/>
        </authorList>
    </citation>
    <scope>NUCLEOTIDE SEQUENCE [LARGE SCALE GENOMIC DNA]</scope>
    <source>
        <strain evidence="2">JCM 17656</strain>
    </source>
</reference>
<gene>
    <name evidence="1" type="ORF">GCM10022295_92830</name>
</gene>
<dbReference type="EMBL" id="BAABCE010000051">
    <property type="protein sequence ID" value="GAA3597822.1"/>
    <property type="molecule type" value="Genomic_DNA"/>
</dbReference>
<dbReference type="Proteomes" id="UP001500707">
    <property type="component" value="Unassembled WGS sequence"/>
</dbReference>
<keyword evidence="2" id="KW-1185">Reference proteome</keyword>
<evidence type="ECO:0000313" key="2">
    <source>
        <dbReference type="Proteomes" id="UP001500707"/>
    </source>
</evidence>
<name>A0ABP6Z3I1_9ACTN</name>
<dbReference type="Gene3D" id="3.75.10.10">
    <property type="entry name" value="L-arginine/glycine Amidinotransferase, Chain A"/>
    <property type="match status" value="1"/>
</dbReference>
<proteinExistence type="predicted"/>
<comment type="caution">
    <text evidence="1">The sequence shown here is derived from an EMBL/GenBank/DDBJ whole genome shotgun (WGS) entry which is preliminary data.</text>
</comment>
<evidence type="ECO:0000313" key="1">
    <source>
        <dbReference type="EMBL" id="GAA3597822.1"/>
    </source>
</evidence>
<dbReference type="SUPFAM" id="SSF55909">
    <property type="entry name" value="Pentein"/>
    <property type="match status" value="1"/>
</dbReference>